<name>T1JZL0_TETUR</name>
<protein>
    <recommendedName>
        <fullName evidence="3">C2H2-type domain-containing protein</fullName>
    </recommendedName>
</protein>
<evidence type="ECO:0000256" key="2">
    <source>
        <dbReference type="SAM" id="MobiDB-lite"/>
    </source>
</evidence>
<reference evidence="4" key="2">
    <citation type="submission" date="2015-06" db="UniProtKB">
        <authorList>
            <consortium name="EnsemblMetazoa"/>
        </authorList>
    </citation>
    <scope>IDENTIFICATION</scope>
</reference>
<accession>T1JZL0</accession>
<dbReference type="EMBL" id="CAEY01001121">
    <property type="status" value="NOT_ANNOTATED_CDS"/>
    <property type="molecule type" value="Genomic_DNA"/>
</dbReference>
<feature type="region of interest" description="Disordered" evidence="2">
    <location>
        <begin position="99"/>
        <end position="119"/>
    </location>
</feature>
<feature type="domain" description="C2H2-type" evidence="3">
    <location>
        <begin position="84"/>
        <end position="111"/>
    </location>
</feature>
<dbReference type="AlphaFoldDB" id="T1JZL0"/>
<dbReference type="HOGENOM" id="CLU_1857835_0_0_1"/>
<sequence>MAKGTPNVSSKKANFVINGNYLFPAEFLGRRTINGKDYIKVLIPEYYAPIHNCSLGDEEPVTMVDEAEDLPYEEEFRQESITCYKCPYCGNPFKHDYDAKKHTNSQKNKDPACKIRRKDEPMVDGEWPFAKKNSLKEL</sequence>
<proteinExistence type="predicted"/>
<dbReference type="PROSITE" id="PS50157">
    <property type="entry name" value="ZINC_FINGER_C2H2_2"/>
    <property type="match status" value="1"/>
</dbReference>
<keyword evidence="5" id="KW-1185">Reference proteome</keyword>
<evidence type="ECO:0000256" key="1">
    <source>
        <dbReference type="PROSITE-ProRule" id="PRU00042"/>
    </source>
</evidence>
<dbReference type="EnsemblMetazoa" id="tetur03g04320.1">
    <property type="protein sequence ID" value="tetur03g04320.1"/>
    <property type="gene ID" value="tetur03g04320"/>
</dbReference>
<evidence type="ECO:0000259" key="3">
    <source>
        <dbReference type="PROSITE" id="PS50157"/>
    </source>
</evidence>
<organism evidence="4 5">
    <name type="scientific">Tetranychus urticae</name>
    <name type="common">Two-spotted spider mite</name>
    <dbReference type="NCBI Taxonomy" id="32264"/>
    <lineage>
        <taxon>Eukaryota</taxon>
        <taxon>Metazoa</taxon>
        <taxon>Ecdysozoa</taxon>
        <taxon>Arthropoda</taxon>
        <taxon>Chelicerata</taxon>
        <taxon>Arachnida</taxon>
        <taxon>Acari</taxon>
        <taxon>Acariformes</taxon>
        <taxon>Trombidiformes</taxon>
        <taxon>Prostigmata</taxon>
        <taxon>Eleutherengona</taxon>
        <taxon>Raphignathae</taxon>
        <taxon>Tetranychoidea</taxon>
        <taxon>Tetranychidae</taxon>
        <taxon>Tetranychus</taxon>
    </lineage>
</organism>
<evidence type="ECO:0000313" key="5">
    <source>
        <dbReference type="Proteomes" id="UP000015104"/>
    </source>
</evidence>
<keyword evidence="1" id="KW-0863">Zinc-finger</keyword>
<keyword evidence="1" id="KW-0479">Metal-binding</keyword>
<dbReference type="InterPro" id="IPR013087">
    <property type="entry name" value="Znf_C2H2_type"/>
</dbReference>
<reference evidence="5" key="1">
    <citation type="submission" date="2011-08" db="EMBL/GenBank/DDBJ databases">
        <authorList>
            <person name="Rombauts S."/>
        </authorList>
    </citation>
    <scope>NUCLEOTIDE SEQUENCE</scope>
    <source>
        <strain evidence="5">London</strain>
    </source>
</reference>
<keyword evidence="1" id="KW-0862">Zinc</keyword>
<dbReference type="GO" id="GO:0008270">
    <property type="term" value="F:zinc ion binding"/>
    <property type="evidence" value="ECO:0007669"/>
    <property type="project" value="UniProtKB-KW"/>
</dbReference>
<evidence type="ECO:0000313" key="4">
    <source>
        <dbReference type="EnsemblMetazoa" id="tetur03g04320.1"/>
    </source>
</evidence>
<dbReference type="Proteomes" id="UP000015104">
    <property type="component" value="Unassembled WGS sequence"/>
</dbReference>